<accession>A0AAV6PHA8</accession>
<organism evidence="1 2">
    <name type="scientific">Solea senegalensis</name>
    <name type="common">Senegalese sole</name>
    <dbReference type="NCBI Taxonomy" id="28829"/>
    <lineage>
        <taxon>Eukaryota</taxon>
        <taxon>Metazoa</taxon>
        <taxon>Chordata</taxon>
        <taxon>Craniata</taxon>
        <taxon>Vertebrata</taxon>
        <taxon>Euteleostomi</taxon>
        <taxon>Actinopterygii</taxon>
        <taxon>Neopterygii</taxon>
        <taxon>Teleostei</taxon>
        <taxon>Neoteleostei</taxon>
        <taxon>Acanthomorphata</taxon>
        <taxon>Carangaria</taxon>
        <taxon>Pleuronectiformes</taxon>
        <taxon>Pleuronectoidei</taxon>
        <taxon>Soleidae</taxon>
        <taxon>Solea</taxon>
    </lineage>
</organism>
<name>A0AAV6PHA8_SOLSE</name>
<dbReference type="Proteomes" id="UP000693946">
    <property type="component" value="Unassembled WGS sequence"/>
</dbReference>
<evidence type="ECO:0000313" key="2">
    <source>
        <dbReference type="Proteomes" id="UP000693946"/>
    </source>
</evidence>
<evidence type="ECO:0000313" key="1">
    <source>
        <dbReference type="EMBL" id="KAG7464177.1"/>
    </source>
</evidence>
<dbReference type="AlphaFoldDB" id="A0AAV6PHA8"/>
<sequence>RKRMFDGVLEVSAALPPRPEEETLQSELANVSSLTSWLWLSNRLLRISSWITQDIKRKHTGSESNNKEI</sequence>
<dbReference type="EMBL" id="JAGKHQ010000857">
    <property type="protein sequence ID" value="KAG7464177.1"/>
    <property type="molecule type" value="Genomic_DNA"/>
</dbReference>
<comment type="caution">
    <text evidence="1">The sequence shown here is derived from an EMBL/GenBank/DDBJ whole genome shotgun (WGS) entry which is preliminary data.</text>
</comment>
<keyword evidence="2" id="KW-1185">Reference proteome</keyword>
<reference evidence="1 2" key="1">
    <citation type="journal article" date="2021" name="Sci. Rep.">
        <title>Chromosome anchoring in Senegalese sole (Solea senegalensis) reveals sex-associated markers and genome rearrangements in flatfish.</title>
        <authorList>
            <person name="Guerrero-Cozar I."/>
            <person name="Gomez-Garrido J."/>
            <person name="Berbel C."/>
            <person name="Martinez-Blanch J.F."/>
            <person name="Alioto T."/>
            <person name="Claros M.G."/>
            <person name="Gagnaire P.A."/>
            <person name="Manchado M."/>
        </authorList>
    </citation>
    <scope>NUCLEOTIDE SEQUENCE [LARGE SCALE GENOMIC DNA]</scope>
    <source>
        <strain evidence="1">Sse05_10M</strain>
    </source>
</reference>
<proteinExistence type="predicted"/>
<gene>
    <name evidence="1" type="ORF">JOB18_038643</name>
</gene>
<protein>
    <submittedName>
        <fullName evidence="1">Uncharacterized protein</fullName>
    </submittedName>
</protein>
<feature type="non-terminal residue" evidence="1">
    <location>
        <position position="1"/>
    </location>
</feature>